<reference evidence="1" key="1">
    <citation type="submission" date="2016-10" db="EMBL/GenBank/DDBJ databases">
        <title>Chloroplast genomes as a tool to resolve red algal phylogenies: a case study in the Nemaliales.</title>
        <authorList>
            <person name="Costa J.F."/>
            <person name="Lin S.M."/>
            <person name="Macaya E.C."/>
            <person name="Fernandez-Garcia C."/>
            <person name="Verbruggen H."/>
        </authorList>
    </citation>
    <scope>NUCLEOTIDE SEQUENCE</scope>
    <source>
        <strain evidence="1">J.0158</strain>
    </source>
</reference>
<dbReference type="GeneID" id="30000624"/>
<dbReference type="RefSeq" id="YP_009314091.1">
    <property type="nucleotide sequence ID" value="NC_031660.1"/>
</dbReference>
<proteinExistence type="predicted"/>
<organism evidence="1">
    <name type="scientific">Izziella formosana</name>
    <dbReference type="NCBI Taxonomy" id="1653389"/>
    <lineage>
        <taxon>Eukaryota</taxon>
        <taxon>Rhodophyta</taxon>
        <taxon>Florideophyceae</taxon>
        <taxon>Nemaliophycidae</taxon>
        <taxon>Nemaliales</taxon>
        <taxon>Liagoraceae</taxon>
        <taxon>Izziella</taxon>
    </lineage>
</organism>
<sequence length="56" mass="6587">MENVNLDNIFEDFDSSLEEEKLTGWSATCLDQTISYYLECNYNEMHQDDDMIEVNA</sequence>
<name>A0A1G4NUP6_9FLOR</name>
<keyword evidence="1" id="KW-0150">Chloroplast</keyword>
<gene>
    <name evidence="1" type="primary">ORF_8</name>
    <name evidence="1" type="ORF">J0158_93</name>
</gene>
<dbReference type="EMBL" id="LT622868">
    <property type="protein sequence ID" value="SCW22345.1"/>
    <property type="molecule type" value="Genomic_DNA"/>
</dbReference>
<keyword evidence="1" id="KW-0934">Plastid</keyword>
<reference evidence="1" key="2">
    <citation type="submission" date="2016-10" db="EMBL/GenBank/DDBJ databases">
        <authorList>
            <person name="de Groot N.N."/>
        </authorList>
    </citation>
    <scope>NUCLEOTIDE SEQUENCE</scope>
    <source>
        <strain evidence="1">J.0158</strain>
    </source>
</reference>
<geneLocation type="chloroplast" evidence="1"/>
<evidence type="ECO:0000313" key="1">
    <source>
        <dbReference type="EMBL" id="SCW22345.1"/>
    </source>
</evidence>
<protein>
    <submittedName>
        <fullName evidence="1">Uncharacterized protein</fullName>
    </submittedName>
</protein>
<dbReference type="AlphaFoldDB" id="A0A1G4NUP6"/>
<accession>A0A1G4NUP6</accession>